<evidence type="ECO:0000313" key="2">
    <source>
        <dbReference type="EMBL" id="MBD2858718.1"/>
    </source>
</evidence>
<feature type="transmembrane region" description="Helical" evidence="1">
    <location>
        <begin position="12"/>
        <end position="32"/>
    </location>
</feature>
<keyword evidence="1" id="KW-1133">Transmembrane helix</keyword>
<name>A0A927BZZ5_9GAMM</name>
<gene>
    <name evidence="2" type="primary">pilV</name>
    <name evidence="2" type="ORF">IB286_06805</name>
</gene>
<comment type="caution">
    <text evidence="2">The sequence shown here is derived from an EMBL/GenBank/DDBJ whole genome shotgun (WGS) entry which is preliminary data.</text>
</comment>
<evidence type="ECO:0000256" key="1">
    <source>
        <dbReference type="SAM" id="Phobius"/>
    </source>
</evidence>
<dbReference type="Proteomes" id="UP000610558">
    <property type="component" value="Unassembled WGS sequence"/>
</dbReference>
<accession>A0A927BZZ5</accession>
<reference evidence="2" key="1">
    <citation type="submission" date="2020-09" db="EMBL/GenBank/DDBJ databases">
        <authorList>
            <person name="Yoon J.-W."/>
        </authorList>
    </citation>
    <scope>NUCLEOTIDE SEQUENCE</scope>
    <source>
        <strain evidence="2">KMU-158</strain>
    </source>
</reference>
<dbReference type="InterPro" id="IPR013362">
    <property type="entry name" value="Pilus_4_PilV"/>
</dbReference>
<protein>
    <submittedName>
        <fullName evidence="2">Type IV pilus modification protein PilV</fullName>
    </submittedName>
</protein>
<keyword evidence="3" id="KW-1185">Reference proteome</keyword>
<dbReference type="NCBIfam" id="TIGR02523">
    <property type="entry name" value="type_IV_pilV"/>
    <property type="match status" value="1"/>
</dbReference>
<organism evidence="2 3">
    <name type="scientific">Spongiibacter pelagi</name>
    <dbReference type="NCBI Taxonomy" id="2760804"/>
    <lineage>
        <taxon>Bacteria</taxon>
        <taxon>Pseudomonadati</taxon>
        <taxon>Pseudomonadota</taxon>
        <taxon>Gammaproteobacteria</taxon>
        <taxon>Cellvibrionales</taxon>
        <taxon>Spongiibacteraceae</taxon>
        <taxon>Spongiibacter</taxon>
    </lineage>
</organism>
<dbReference type="AlphaFoldDB" id="A0A927BZZ5"/>
<dbReference type="EMBL" id="JACXLD010000003">
    <property type="protein sequence ID" value="MBD2858718.1"/>
    <property type="molecule type" value="Genomic_DNA"/>
</dbReference>
<dbReference type="InterPro" id="IPR012902">
    <property type="entry name" value="N_methyl_site"/>
</dbReference>
<keyword evidence="1" id="KW-0472">Membrane</keyword>
<keyword evidence="1" id="KW-0812">Transmembrane</keyword>
<proteinExistence type="predicted"/>
<evidence type="ECO:0000313" key="3">
    <source>
        <dbReference type="Proteomes" id="UP000610558"/>
    </source>
</evidence>
<sequence>MSRYYKQAGTSLIEVMVAVLVSAVGVLGAALLQMNAVKFNQTANSRSTAVFLASDISDRMRANRPDALSGNYDLELDSDAPDGDEIFQLDLQEWVSELQSRLPLGDGGISRDGNTFTIVVQWDEKRVSASREADSGNAESFTFITRL</sequence>
<dbReference type="RefSeq" id="WP_190763849.1">
    <property type="nucleotide sequence ID" value="NZ_JACXLD010000003.1"/>
</dbReference>
<dbReference type="Pfam" id="PF07963">
    <property type="entry name" value="N_methyl"/>
    <property type="match status" value="1"/>
</dbReference>